<evidence type="ECO:0000256" key="2">
    <source>
        <dbReference type="ARBA" id="ARBA00022723"/>
    </source>
</evidence>
<evidence type="ECO:0000256" key="1">
    <source>
        <dbReference type="ARBA" id="ARBA00001947"/>
    </source>
</evidence>
<keyword evidence="2" id="KW-0479">Metal-binding</keyword>
<keyword evidence="4" id="KW-0862">Zinc</keyword>
<proteinExistence type="predicted"/>
<evidence type="ECO:0000256" key="3">
    <source>
        <dbReference type="ARBA" id="ARBA00022801"/>
    </source>
</evidence>
<evidence type="ECO:0000259" key="5">
    <source>
        <dbReference type="SMART" id="SM00849"/>
    </source>
</evidence>
<dbReference type="InterPro" id="IPR051453">
    <property type="entry name" value="MBL_Glyoxalase_II"/>
</dbReference>
<name>A0A2W0HM20_9BACI</name>
<keyword evidence="3" id="KW-0378">Hydrolase</keyword>
<dbReference type="Proteomes" id="UP000248066">
    <property type="component" value="Unassembled WGS sequence"/>
</dbReference>
<dbReference type="Gene3D" id="3.60.15.10">
    <property type="entry name" value="Ribonuclease Z/Hydroxyacylglutathione hydrolase-like"/>
    <property type="match status" value="1"/>
</dbReference>
<sequence>MQVTRIPLGPLQTNGFLVHNEKNDAVFFDPGSDGEKVVSFLKENDLNLKAIILTHAHFDHIGGVEAIRSELDVPVYVHEKEEEWLRDPALNGSSRFPGIPLVQFAGVVETLRGEGKVTFGSFVFQMFETPGHSPGSLSFYAAEQNVVFSGDVLFQGGIGRTDLPGGDQETLLASIHNKLLDLPDETVVANGHGPETTIGAEKESNPFLNGF</sequence>
<dbReference type="PANTHER" id="PTHR46233:SF3">
    <property type="entry name" value="HYDROXYACYLGLUTATHIONE HYDROLASE GLOC"/>
    <property type="match status" value="1"/>
</dbReference>
<comment type="caution">
    <text evidence="6">The sequence shown here is derived from an EMBL/GenBank/DDBJ whole genome shotgun (WGS) entry which is preliminary data.</text>
</comment>
<dbReference type="Pfam" id="PF00753">
    <property type="entry name" value="Lactamase_B"/>
    <property type="match status" value="1"/>
</dbReference>
<dbReference type="OrthoDB" id="9802248at2"/>
<dbReference type="CDD" id="cd06262">
    <property type="entry name" value="metallo-hydrolase-like_MBL-fold"/>
    <property type="match status" value="1"/>
</dbReference>
<dbReference type="GO" id="GO:0046872">
    <property type="term" value="F:metal ion binding"/>
    <property type="evidence" value="ECO:0007669"/>
    <property type="project" value="UniProtKB-KW"/>
</dbReference>
<dbReference type="GO" id="GO:0016787">
    <property type="term" value="F:hydrolase activity"/>
    <property type="evidence" value="ECO:0007669"/>
    <property type="project" value="UniProtKB-KW"/>
</dbReference>
<dbReference type="SUPFAM" id="SSF56281">
    <property type="entry name" value="Metallo-hydrolase/oxidoreductase"/>
    <property type="match status" value="1"/>
</dbReference>
<dbReference type="AlphaFoldDB" id="A0A2W0HM20"/>
<gene>
    <name evidence="6" type="ORF">CR205_08550</name>
</gene>
<organism evidence="6 7">
    <name type="scientific">Alteribacter lacisalsi</name>
    <dbReference type="NCBI Taxonomy" id="2045244"/>
    <lineage>
        <taxon>Bacteria</taxon>
        <taxon>Bacillati</taxon>
        <taxon>Bacillota</taxon>
        <taxon>Bacilli</taxon>
        <taxon>Bacillales</taxon>
        <taxon>Bacillaceae</taxon>
        <taxon>Alteribacter</taxon>
    </lineage>
</organism>
<feature type="domain" description="Metallo-beta-lactamase" evidence="5">
    <location>
        <begin position="12"/>
        <end position="192"/>
    </location>
</feature>
<keyword evidence="7" id="KW-1185">Reference proteome</keyword>
<dbReference type="InterPro" id="IPR036866">
    <property type="entry name" value="RibonucZ/Hydroxyglut_hydro"/>
</dbReference>
<dbReference type="InterPro" id="IPR001279">
    <property type="entry name" value="Metallo-B-lactamas"/>
</dbReference>
<protein>
    <recommendedName>
        <fullName evidence="5">Metallo-beta-lactamase domain-containing protein</fullName>
    </recommendedName>
</protein>
<evidence type="ECO:0000313" key="7">
    <source>
        <dbReference type="Proteomes" id="UP000248066"/>
    </source>
</evidence>
<dbReference type="EMBL" id="PDOF01000001">
    <property type="protein sequence ID" value="PYZ98615.1"/>
    <property type="molecule type" value="Genomic_DNA"/>
</dbReference>
<reference evidence="6 7" key="1">
    <citation type="submission" date="2017-10" db="EMBL/GenBank/DDBJ databases">
        <title>Bacillus sp. nov., a halophilic bacterium isolated from a Yangshapao Lake.</title>
        <authorList>
            <person name="Wang H."/>
        </authorList>
    </citation>
    <scope>NUCLEOTIDE SEQUENCE [LARGE SCALE GENOMIC DNA]</scope>
    <source>
        <strain evidence="6 7">YSP-3</strain>
    </source>
</reference>
<dbReference type="RefSeq" id="WP_110518660.1">
    <property type="nucleotide sequence ID" value="NZ_PDOF01000001.1"/>
</dbReference>
<accession>A0A2W0HM20</accession>
<dbReference type="SMART" id="SM00849">
    <property type="entry name" value="Lactamase_B"/>
    <property type="match status" value="1"/>
</dbReference>
<dbReference type="PANTHER" id="PTHR46233">
    <property type="entry name" value="HYDROXYACYLGLUTATHIONE HYDROLASE GLOC"/>
    <property type="match status" value="1"/>
</dbReference>
<evidence type="ECO:0000256" key="4">
    <source>
        <dbReference type="ARBA" id="ARBA00022833"/>
    </source>
</evidence>
<evidence type="ECO:0000313" key="6">
    <source>
        <dbReference type="EMBL" id="PYZ98615.1"/>
    </source>
</evidence>
<comment type="cofactor">
    <cofactor evidence="1">
        <name>Zn(2+)</name>
        <dbReference type="ChEBI" id="CHEBI:29105"/>
    </cofactor>
</comment>